<feature type="compositionally biased region" description="Basic and acidic residues" evidence="1">
    <location>
        <begin position="165"/>
        <end position="179"/>
    </location>
</feature>
<evidence type="ECO:0000256" key="1">
    <source>
        <dbReference type="SAM" id="MobiDB-lite"/>
    </source>
</evidence>
<protein>
    <submittedName>
        <fullName evidence="2">Uncharacterized protein</fullName>
    </submittedName>
</protein>
<reference evidence="2 3" key="1">
    <citation type="submission" date="2023-06" db="EMBL/GenBank/DDBJ databases">
        <title>Black Yeasts Isolated from many extreme environments.</title>
        <authorList>
            <person name="Coleine C."/>
            <person name="Stajich J.E."/>
            <person name="Selbmann L."/>
        </authorList>
    </citation>
    <scope>NUCLEOTIDE SEQUENCE [LARGE SCALE GENOMIC DNA]</scope>
    <source>
        <strain evidence="2 3">CCFEE 5887</strain>
    </source>
</reference>
<feature type="region of interest" description="Disordered" evidence="1">
    <location>
        <begin position="165"/>
        <end position="185"/>
    </location>
</feature>
<proteinExistence type="predicted"/>
<evidence type="ECO:0000313" key="2">
    <source>
        <dbReference type="EMBL" id="KAK5545349.1"/>
    </source>
</evidence>
<comment type="caution">
    <text evidence="2">The sequence shown here is derived from an EMBL/GenBank/DDBJ whole genome shotgun (WGS) entry which is preliminary data.</text>
</comment>
<dbReference type="EMBL" id="JAXLQG010000001">
    <property type="protein sequence ID" value="KAK5545349.1"/>
    <property type="molecule type" value="Genomic_DNA"/>
</dbReference>
<accession>A0AAV9QMS0</accession>
<dbReference type="Proteomes" id="UP001345827">
    <property type="component" value="Unassembled WGS sequence"/>
</dbReference>
<sequence>MTVLEDESGMQTFTGTTKSTKTDEVYEVYQGLHRRACASTVESMPARTFQQLSPRRMLMKSIITFDMPRIKLTHGHTLRNKGQLIMRTFRPIDVPDMMENLMTMTETTNSLTDTNVAEDIGRPVQNSTTMDGCMRQAHHQFVRLRSGICQGLMRVVACATMPLLGRHDAGDRDPDDQPAKKTSQV</sequence>
<dbReference type="AlphaFoldDB" id="A0AAV9QMS0"/>
<organism evidence="2 3">
    <name type="scientific">Vermiconidia calcicola</name>
    <dbReference type="NCBI Taxonomy" id="1690605"/>
    <lineage>
        <taxon>Eukaryota</taxon>
        <taxon>Fungi</taxon>
        <taxon>Dikarya</taxon>
        <taxon>Ascomycota</taxon>
        <taxon>Pezizomycotina</taxon>
        <taxon>Dothideomycetes</taxon>
        <taxon>Dothideomycetidae</taxon>
        <taxon>Mycosphaerellales</taxon>
        <taxon>Extremaceae</taxon>
        <taxon>Vermiconidia</taxon>
    </lineage>
</organism>
<gene>
    <name evidence="2" type="ORF">LTR25_000356</name>
</gene>
<keyword evidence="3" id="KW-1185">Reference proteome</keyword>
<evidence type="ECO:0000313" key="3">
    <source>
        <dbReference type="Proteomes" id="UP001345827"/>
    </source>
</evidence>
<name>A0AAV9QMS0_9PEZI</name>